<keyword evidence="2" id="KW-1185">Reference proteome</keyword>
<evidence type="ECO:0000313" key="1">
    <source>
        <dbReference type="EMBL" id="KAJ1206293.1"/>
    </source>
</evidence>
<comment type="caution">
    <text evidence="1">The sequence shown here is derived from an EMBL/GenBank/DDBJ whole genome shotgun (WGS) entry which is preliminary data.</text>
</comment>
<sequence>MVSFFARPRPLCFSQSAEVTPKVALPAAQVSECLAAAILSPRALFRLASSPFVSEPKLVVFRGTKPNIDNAGAPRIPPQLRGIWSRIEYYSPGGEEK</sequence>
<dbReference type="EMBL" id="JANPWB010000002">
    <property type="protein sequence ID" value="KAJ1206293.1"/>
    <property type="molecule type" value="Genomic_DNA"/>
</dbReference>
<proteinExistence type="predicted"/>
<name>A0AAV7VYE2_PLEWA</name>
<organism evidence="1 2">
    <name type="scientific">Pleurodeles waltl</name>
    <name type="common">Iberian ribbed newt</name>
    <dbReference type="NCBI Taxonomy" id="8319"/>
    <lineage>
        <taxon>Eukaryota</taxon>
        <taxon>Metazoa</taxon>
        <taxon>Chordata</taxon>
        <taxon>Craniata</taxon>
        <taxon>Vertebrata</taxon>
        <taxon>Euteleostomi</taxon>
        <taxon>Amphibia</taxon>
        <taxon>Batrachia</taxon>
        <taxon>Caudata</taxon>
        <taxon>Salamandroidea</taxon>
        <taxon>Salamandridae</taxon>
        <taxon>Pleurodelinae</taxon>
        <taxon>Pleurodeles</taxon>
    </lineage>
</organism>
<reference evidence="1" key="1">
    <citation type="journal article" date="2022" name="bioRxiv">
        <title>Sequencing and chromosome-scale assembly of the giantPleurodeles waltlgenome.</title>
        <authorList>
            <person name="Brown T."/>
            <person name="Elewa A."/>
            <person name="Iarovenko S."/>
            <person name="Subramanian E."/>
            <person name="Araus A.J."/>
            <person name="Petzold A."/>
            <person name="Susuki M."/>
            <person name="Suzuki K.-i.T."/>
            <person name="Hayashi T."/>
            <person name="Toyoda A."/>
            <person name="Oliveira C."/>
            <person name="Osipova E."/>
            <person name="Leigh N.D."/>
            <person name="Simon A."/>
            <person name="Yun M.H."/>
        </authorList>
    </citation>
    <scope>NUCLEOTIDE SEQUENCE</scope>
    <source>
        <strain evidence="1">20211129_DDA</strain>
        <tissue evidence="1">Liver</tissue>
    </source>
</reference>
<protein>
    <submittedName>
        <fullName evidence="1">Uncharacterized protein</fullName>
    </submittedName>
</protein>
<gene>
    <name evidence="1" type="ORF">NDU88_001700</name>
</gene>
<evidence type="ECO:0000313" key="2">
    <source>
        <dbReference type="Proteomes" id="UP001066276"/>
    </source>
</evidence>
<dbReference type="Proteomes" id="UP001066276">
    <property type="component" value="Chromosome 1_2"/>
</dbReference>
<dbReference type="AlphaFoldDB" id="A0AAV7VYE2"/>
<accession>A0AAV7VYE2</accession>